<name>A0A9W2WBV9_PHYMC</name>
<evidence type="ECO:0000313" key="2">
    <source>
        <dbReference type="Proteomes" id="UP000248484"/>
    </source>
</evidence>
<proteinExistence type="predicted"/>
<feature type="region of interest" description="Disordered" evidence="1">
    <location>
        <begin position="88"/>
        <end position="121"/>
    </location>
</feature>
<evidence type="ECO:0000256" key="1">
    <source>
        <dbReference type="SAM" id="MobiDB-lite"/>
    </source>
</evidence>
<dbReference type="RefSeq" id="XP_054936699.1">
    <property type="nucleotide sequence ID" value="XM_055080724.1"/>
</dbReference>
<dbReference type="AlphaFoldDB" id="A0A9W2WBV9"/>
<keyword evidence="2" id="KW-1185">Reference proteome</keyword>
<feature type="compositionally biased region" description="Pro residues" evidence="1">
    <location>
        <begin position="216"/>
        <end position="228"/>
    </location>
</feature>
<sequence>MATFLRGPVSGPGETASFGSVSILDLKQQKLTRLRGSLLPERPGTASPRGLGCPLPGAAHALRRPGPAPPTPIRCTWVAPLPVSGSTEVTFQRVPRPLTPPRSASSAAPRPSAPQSPAPSPEPCAAAPFFLCRPPPPAAAPRRVTLAVAPARASRPRRALPSARFAENPSCGVGAAPRPRSASSGCAEGKDNALIVLTLNSQPLTPGASAALSPALPGPGPPRRPSLPSPASGAPPTLTLAPPPRFLVQQLEEDVPSPAPCIRPLPGLRGARLPAREGQLPGSSGFLRPGPHPSPGPHGPPAAASFLHRPQPLSGSSSIYTPWRLVPGTSIPSTERKPGGDSGYRQPSLRRLRHPF</sequence>
<feature type="region of interest" description="Disordered" evidence="1">
    <location>
        <begin position="150"/>
        <end position="185"/>
    </location>
</feature>
<dbReference type="GeneID" id="114484400"/>
<feature type="compositionally biased region" description="Low complexity" evidence="1">
    <location>
        <begin position="150"/>
        <end position="164"/>
    </location>
</feature>
<accession>A0A9W2WBV9</accession>
<feature type="compositionally biased region" description="Low complexity" evidence="1">
    <location>
        <begin position="229"/>
        <end position="240"/>
    </location>
</feature>
<dbReference type="KEGG" id="pcad:114484400"/>
<evidence type="ECO:0000313" key="3">
    <source>
        <dbReference type="RefSeq" id="XP_054936699.1"/>
    </source>
</evidence>
<feature type="compositionally biased region" description="Low complexity" evidence="1">
    <location>
        <begin position="101"/>
        <end position="110"/>
    </location>
</feature>
<protein>
    <submittedName>
        <fullName evidence="3">Formin-2-like</fullName>
    </submittedName>
</protein>
<dbReference type="Proteomes" id="UP000248484">
    <property type="component" value="Chromosome 19"/>
</dbReference>
<feature type="compositionally biased region" description="Pro residues" evidence="1">
    <location>
        <begin position="111"/>
        <end position="121"/>
    </location>
</feature>
<feature type="region of interest" description="Disordered" evidence="1">
    <location>
        <begin position="208"/>
        <end position="356"/>
    </location>
</feature>
<feature type="compositionally biased region" description="Pro residues" evidence="1">
    <location>
        <begin position="290"/>
        <end position="300"/>
    </location>
</feature>
<organism evidence="2 3">
    <name type="scientific">Physeter macrocephalus</name>
    <name type="common">Sperm whale</name>
    <name type="synonym">Physeter catodon</name>
    <dbReference type="NCBI Taxonomy" id="9755"/>
    <lineage>
        <taxon>Eukaryota</taxon>
        <taxon>Metazoa</taxon>
        <taxon>Chordata</taxon>
        <taxon>Craniata</taxon>
        <taxon>Vertebrata</taxon>
        <taxon>Euteleostomi</taxon>
        <taxon>Mammalia</taxon>
        <taxon>Eutheria</taxon>
        <taxon>Laurasiatheria</taxon>
        <taxon>Artiodactyla</taxon>
        <taxon>Whippomorpha</taxon>
        <taxon>Cetacea</taxon>
        <taxon>Odontoceti</taxon>
        <taxon>Physeteridae</taxon>
        <taxon>Physeter</taxon>
    </lineage>
</organism>
<reference evidence="3" key="1">
    <citation type="submission" date="2025-08" db="UniProtKB">
        <authorList>
            <consortium name="RefSeq"/>
        </authorList>
    </citation>
    <scope>IDENTIFICATION</scope>
    <source>
        <tissue evidence="3">Muscle</tissue>
    </source>
</reference>
<gene>
    <name evidence="3" type="primary">LOC114484400</name>
</gene>